<reference evidence="1 2" key="1">
    <citation type="submission" date="2019-07" db="EMBL/GenBank/DDBJ databases">
        <title>Tomitella cavernea sp. nov., an actinomycete isolated from soil.</title>
        <authorList>
            <person name="Cheng J."/>
        </authorList>
    </citation>
    <scope>NUCLEOTIDE SEQUENCE [LARGE SCALE GENOMIC DNA]</scope>
    <source>
        <strain evidence="1 2">HY188</strain>
    </source>
</reference>
<evidence type="ECO:0000313" key="2">
    <source>
        <dbReference type="Proteomes" id="UP000317344"/>
    </source>
</evidence>
<dbReference type="AlphaFoldDB" id="A0A516WZM2"/>
<accession>A0A516WZM2</accession>
<dbReference type="KEGG" id="toy:FO059_01270"/>
<gene>
    <name evidence="1" type="ORF">FO059_01270</name>
</gene>
<proteinExistence type="predicted"/>
<reference evidence="1 2" key="2">
    <citation type="submission" date="2019-07" db="EMBL/GenBank/DDBJ databases">
        <authorList>
            <person name="Huang Y."/>
        </authorList>
    </citation>
    <scope>NUCLEOTIDE SEQUENCE [LARGE SCALE GENOMIC DNA]</scope>
    <source>
        <strain evidence="1 2">HY188</strain>
    </source>
</reference>
<protein>
    <submittedName>
        <fullName evidence="1">Uncharacterized protein</fullName>
    </submittedName>
</protein>
<dbReference type="RefSeq" id="WP_143905689.1">
    <property type="nucleotide sequence ID" value="NZ_CP041765.1"/>
</dbReference>
<keyword evidence="2" id="KW-1185">Reference proteome</keyword>
<name>A0A516WZM2_9ACTN</name>
<organism evidence="1 2">
    <name type="scientific">Tomitella fengzijianii</name>
    <dbReference type="NCBI Taxonomy" id="2597660"/>
    <lineage>
        <taxon>Bacteria</taxon>
        <taxon>Bacillati</taxon>
        <taxon>Actinomycetota</taxon>
        <taxon>Actinomycetes</taxon>
        <taxon>Mycobacteriales</taxon>
        <taxon>Tomitella</taxon>
    </lineage>
</organism>
<sequence length="72" mass="7553">MMAMARVGVVGGAGVLLAAAFVQTPWVPLEHIATTDGEVVGYVMSVDSGFVNVLTEDQEYLILPSGSVLSRE</sequence>
<dbReference type="Proteomes" id="UP000317344">
    <property type="component" value="Chromosome"/>
</dbReference>
<dbReference type="EMBL" id="CP041765">
    <property type="protein sequence ID" value="QDQ96220.1"/>
    <property type="molecule type" value="Genomic_DNA"/>
</dbReference>
<dbReference type="OrthoDB" id="4229874at2"/>
<evidence type="ECO:0000313" key="1">
    <source>
        <dbReference type="EMBL" id="QDQ96220.1"/>
    </source>
</evidence>